<name>A0A4D7QKW7_9HYPH</name>
<keyword evidence="4" id="KW-1185">Reference proteome</keyword>
<gene>
    <name evidence="3" type="ORF">E8L99_09620</name>
</gene>
<feature type="signal peptide" evidence="1">
    <location>
        <begin position="1"/>
        <end position="25"/>
    </location>
</feature>
<dbReference type="InterPro" id="IPR038670">
    <property type="entry name" value="HslJ-like_sf"/>
</dbReference>
<feature type="domain" description="DUF306" evidence="2">
    <location>
        <begin position="57"/>
        <end position="154"/>
    </location>
</feature>
<evidence type="ECO:0000259" key="2">
    <source>
        <dbReference type="Pfam" id="PF03724"/>
    </source>
</evidence>
<evidence type="ECO:0000313" key="4">
    <source>
        <dbReference type="Proteomes" id="UP000298588"/>
    </source>
</evidence>
<dbReference type="Pfam" id="PF03724">
    <property type="entry name" value="META"/>
    <property type="match status" value="1"/>
</dbReference>
<evidence type="ECO:0000313" key="3">
    <source>
        <dbReference type="EMBL" id="QCK85996.1"/>
    </source>
</evidence>
<dbReference type="InterPro" id="IPR005184">
    <property type="entry name" value="DUF306_Meta_HslJ"/>
</dbReference>
<feature type="chain" id="PRO_5020287864" evidence="1">
    <location>
        <begin position="26"/>
        <end position="158"/>
    </location>
</feature>
<keyword evidence="1" id="KW-0732">Signal</keyword>
<dbReference type="OrthoDB" id="8161670at2"/>
<sequence>MTRRAPACLALATLLVFAASSIAEAQTRRREPARPRPPSRADIMMYQRFPADIRLAVVSVNGQRPAASDRPIFTFSGNLRMSGFGGCNPVHADFRRPGINDLRFGPLNFVEKRCGQPVDAQERAIFWAIQGANKWRPHGTRGMVMTGVRGTVTLEPAF</sequence>
<dbReference type="KEGG" id="paqt:E8L99_09620"/>
<dbReference type="Gene3D" id="2.40.128.270">
    <property type="match status" value="1"/>
</dbReference>
<protein>
    <submittedName>
        <fullName evidence="3">META domain-containing protein</fullName>
    </submittedName>
</protein>
<accession>A0A4D7QKW7</accession>
<evidence type="ECO:0000256" key="1">
    <source>
        <dbReference type="SAM" id="SignalP"/>
    </source>
</evidence>
<dbReference type="RefSeq" id="WP_137099328.1">
    <property type="nucleotide sequence ID" value="NZ_CP039865.1"/>
</dbReference>
<dbReference type="EMBL" id="CP039865">
    <property type="protein sequence ID" value="QCK85996.1"/>
    <property type="molecule type" value="Genomic_DNA"/>
</dbReference>
<reference evidence="3 4" key="1">
    <citation type="submission" date="2019-04" db="EMBL/GenBank/DDBJ databases">
        <title>Phreatobacter aquaticus sp. nov.</title>
        <authorList>
            <person name="Choi A."/>
            <person name="Baek K."/>
        </authorList>
    </citation>
    <scope>NUCLEOTIDE SEQUENCE [LARGE SCALE GENOMIC DNA]</scope>
    <source>
        <strain evidence="3 4">NMCR1094</strain>
    </source>
</reference>
<organism evidence="3 4">
    <name type="scientific">Phreatobacter aquaticus</name>
    <dbReference type="NCBI Taxonomy" id="2570229"/>
    <lineage>
        <taxon>Bacteria</taxon>
        <taxon>Pseudomonadati</taxon>
        <taxon>Pseudomonadota</taxon>
        <taxon>Alphaproteobacteria</taxon>
        <taxon>Hyphomicrobiales</taxon>
        <taxon>Phreatobacteraceae</taxon>
        <taxon>Phreatobacter</taxon>
    </lineage>
</organism>
<proteinExistence type="predicted"/>
<dbReference type="Proteomes" id="UP000298588">
    <property type="component" value="Chromosome"/>
</dbReference>
<dbReference type="AlphaFoldDB" id="A0A4D7QKW7"/>